<dbReference type="InterPro" id="IPR020479">
    <property type="entry name" value="HD_metazoa"/>
</dbReference>
<dbReference type="PANTHER" id="PTHR24333">
    <property type="entry name" value="HOMEO BOX HB9 LIKE A-RELATED"/>
    <property type="match status" value="1"/>
</dbReference>
<dbReference type="GO" id="GO:0005634">
    <property type="term" value="C:nucleus"/>
    <property type="evidence" value="ECO:0007669"/>
    <property type="project" value="UniProtKB-SubCell"/>
</dbReference>
<dbReference type="CTD" id="19875"/>
<dbReference type="PRINTS" id="PR00024">
    <property type="entry name" value="HOMEOBOX"/>
</dbReference>
<organism evidence="14 15">
    <name type="scientific">Drosophila hydei</name>
    <name type="common">Fruit fly</name>
    <dbReference type="NCBI Taxonomy" id="7224"/>
    <lineage>
        <taxon>Eukaryota</taxon>
        <taxon>Metazoa</taxon>
        <taxon>Ecdysozoa</taxon>
        <taxon>Arthropoda</taxon>
        <taxon>Hexapoda</taxon>
        <taxon>Insecta</taxon>
        <taxon>Pterygota</taxon>
        <taxon>Neoptera</taxon>
        <taxon>Endopterygota</taxon>
        <taxon>Diptera</taxon>
        <taxon>Brachycera</taxon>
        <taxon>Muscomorpha</taxon>
        <taxon>Ephydroidea</taxon>
        <taxon>Drosophilidae</taxon>
        <taxon>Drosophila</taxon>
    </lineage>
</organism>
<dbReference type="PROSITE" id="PS00027">
    <property type="entry name" value="HOMEOBOX_1"/>
    <property type="match status" value="1"/>
</dbReference>
<dbReference type="InterPro" id="IPR009057">
    <property type="entry name" value="Homeodomain-like_sf"/>
</dbReference>
<evidence type="ECO:0000256" key="3">
    <source>
        <dbReference type="ARBA" id="ARBA00022606"/>
    </source>
</evidence>
<dbReference type="Proteomes" id="UP000504633">
    <property type="component" value="Unplaced"/>
</dbReference>
<keyword evidence="4 10" id="KW-0238">DNA-binding</keyword>
<evidence type="ECO:0000256" key="4">
    <source>
        <dbReference type="ARBA" id="ARBA00023125"/>
    </source>
</evidence>
<evidence type="ECO:0000256" key="7">
    <source>
        <dbReference type="ARBA" id="ARBA00023305"/>
    </source>
</evidence>
<evidence type="ECO:0000256" key="5">
    <source>
        <dbReference type="ARBA" id="ARBA00023155"/>
    </source>
</evidence>
<keyword evidence="2" id="KW-0217">Developmental protein</keyword>
<gene>
    <name evidence="15" type="primary">LOC111602921</name>
</gene>
<dbReference type="InterPro" id="IPR017970">
    <property type="entry name" value="Homeobox_CS"/>
</dbReference>
<dbReference type="GO" id="GO:0000981">
    <property type="term" value="F:DNA-binding transcription factor activity, RNA polymerase II-specific"/>
    <property type="evidence" value="ECO:0007669"/>
    <property type="project" value="InterPro"/>
</dbReference>
<evidence type="ECO:0000256" key="6">
    <source>
        <dbReference type="ARBA" id="ARBA00023242"/>
    </source>
</evidence>
<feature type="region of interest" description="Disordered" evidence="12">
    <location>
        <begin position="301"/>
        <end position="335"/>
    </location>
</feature>
<dbReference type="PROSITE" id="PS50071">
    <property type="entry name" value="HOMEOBOX_2"/>
    <property type="match status" value="1"/>
</dbReference>
<evidence type="ECO:0000256" key="10">
    <source>
        <dbReference type="PROSITE-ProRule" id="PRU00108"/>
    </source>
</evidence>
<accession>A0A6J1M4R8</accession>
<dbReference type="FunFam" id="1.10.10.60:FF:000417">
    <property type="entry name" value="Even-skipped homeobox 1"/>
    <property type="match status" value="1"/>
</dbReference>
<dbReference type="OMA" id="VGTHHET"/>
<evidence type="ECO:0000256" key="1">
    <source>
        <dbReference type="ARBA" id="ARBA00004123"/>
    </source>
</evidence>
<comment type="function">
    <text evidence="8">Required to establish the unique cell identity of photoreceptors R2 and R5 and consequently for ommatidial assembly in the developing eye imaginal disk. Repression of expression in R8 photoreceptor by senseless (sens) is an essential mechanism of R8 cell fate determination.</text>
</comment>
<dbReference type="Gene3D" id="1.10.10.60">
    <property type="entry name" value="Homeodomain-like"/>
    <property type="match status" value="1"/>
</dbReference>
<keyword evidence="6 10" id="KW-0539">Nucleus</keyword>
<dbReference type="Pfam" id="PF00046">
    <property type="entry name" value="Homeodomain"/>
    <property type="match status" value="1"/>
</dbReference>
<keyword evidence="14" id="KW-1185">Reference proteome</keyword>
<dbReference type="GO" id="GO:0003677">
    <property type="term" value="F:DNA binding"/>
    <property type="evidence" value="ECO:0007669"/>
    <property type="project" value="UniProtKB-UniRule"/>
</dbReference>
<evidence type="ECO:0000256" key="11">
    <source>
        <dbReference type="RuleBase" id="RU000682"/>
    </source>
</evidence>
<dbReference type="OrthoDB" id="6159439at2759"/>
<evidence type="ECO:0000256" key="9">
    <source>
        <dbReference type="ARBA" id="ARBA00068739"/>
    </source>
</evidence>
<proteinExistence type="predicted"/>
<feature type="region of interest" description="Disordered" evidence="12">
    <location>
        <begin position="1"/>
        <end position="44"/>
    </location>
</feature>
<feature type="compositionally biased region" description="Pro residues" evidence="12">
    <location>
        <begin position="326"/>
        <end position="335"/>
    </location>
</feature>
<keyword evidence="5 10" id="KW-0371">Homeobox</keyword>
<evidence type="ECO:0000256" key="2">
    <source>
        <dbReference type="ARBA" id="ARBA00022473"/>
    </source>
</evidence>
<name>A0A6J1M4R8_DROHY</name>
<evidence type="ECO:0000256" key="8">
    <source>
        <dbReference type="ARBA" id="ARBA00056641"/>
    </source>
</evidence>
<feature type="compositionally biased region" description="Basic and acidic residues" evidence="12">
    <location>
        <begin position="301"/>
        <end position="310"/>
    </location>
</feature>
<dbReference type="GeneID" id="111602921"/>
<dbReference type="PANTHER" id="PTHR24333:SF8">
    <property type="entry name" value="HOMEOBOX PROTEIN CEH-62"/>
    <property type="match status" value="1"/>
</dbReference>
<evidence type="ECO:0000313" key="14">
    <source>
        <dbReference type="Proteomes" id="UP000504633"/>
    </source>
</evidence>
<keyword evidence="7" id="KW-0844">Vision</keyword>
<sequence>MLQQNQSMSLDVKNVIKSSNSTPTPTPTPTQMTALPAPQRPSSPRQFFERLYGHLETRTHNSESDDIDVGTHHETLYQSDAGSASSPDISISDERGSFISFPSYELIAPPPEYNGYRTISNEASPSLLPYPTFSADVQINAGFSAFLARRRRKEGRQRRQRTTFSTEQTLRLEVEFHRNEYISRSRRFELAETLCLTETQIKIWFQNRRAKDKRIEKAQIDQHYRNFVVANGFMSTIMGQTSYATAAPANSTAAAAAMLGSSYYGAPASLPSLLPTPLPKDRLINNAHSANGNYVDIADHHQQQHQDHVPSDQQQQPQQHRRSRLVPPPTLINSC</sequence>
<dbReference type="InterPro" id="IPR001356">
    <property type="entry name" value="HD"/>
</dbReference>
<dbReference type="SUPFAM" id="SSF46689">
    <property type="entry name" value="Homeodomain-like"/>
    <property type="match status" value="1"/>
</dbReference>
<dbReference type="KEGG" id="dhe:111602921"/>
<evidence type="ECO:0000313" key="15">
    <source>
        <dbReference type="RefSeq" id="XP_023176039.1"/>
    </source>
</evidence>
<dbReference type="AlphaFoldDB" id="A0A6J1M4R8"/>
<evidence type="ECO:0000259" key="13">
    <source>
        <dbReference type="PROSITE" id="PS50071"/>
    </source>
</evidence>
<feature type="domain" description="Homeobox" evidence="13">
    <location>
        <begin position="155"/>
        <end position="215"/>
    </location>
</feature>
<comment type="subcellular location">
    <subcellularLocation>
        <location evidence="1 10 11">Nucleus</location>
    </subcellularLocation>
</comment>
<reference evidence="15" key="1">
    <citation type="submission" date="2025-08" db="UniProtKB">
        <authorList>
            <consortium name="RefSeq"/>
        </authorList>
    </citation>
    <scope>IDENTIFICATION</scope>
    <source>
        <strain evidence="15">15085-1641.00</strain>
        <tissue evidence="15">Whole body</tissue>
    </source>
</reference>
<feature type="DNA-binding region" description="Homeobox" evidence="10">
    <location>
        <begin position="157"/>
        <end position="216"/>
    </location>
</feature>
<evidence type="ECO:0000256" key="12">
    <source>
        <dbReference type="SAM" id="MobiDB-lite"/>
    </source>
</evidence>
<keyword evidence="3" id="KW-0716">Sensory transduction</keyword>
<dbReference type="CDD" id="cd00086">
    <property type="entry name" value="homeodomain"/>
    <property type="match status" value="1"/>
</dbReference>
<dbReference type="GO" id="GO:0048663">
    <property type="term" value="P:neuron fate commitment"/>
    <property type="evidence" value="ECO:0007669"/>
    <property type="project" value="UniProtKB-ARBA"/>
</dbReference>
<dbReference type="GO" id="GO:0007601">
    <property type="term" value="P:visual perception"/>
    <property type="evidence" value="ECO:0007669"/>
    <property type="project" value="UniProtKB-KW"/>
</dbReference>
<dbReference type="RefSeq" id="XP_023176039.1">
    <property type="nucleotide sequence ID" value="XM_023320271.2"/>
</dbReference>
<dbReference type="SMART" id="SM00389">
    <property type="entry name" value="HOX"/>
    <property type="match status" value="1"/>
</dbReference>
<protein>
    <recommendedName>
        <fullName evidence="9">Homeobox protein rough</fullName>
    </recommendedName>
</protein>
<dbReference type="InterPro" id="IPR050848">
    <property type="entry name" value="Homeobox_TF"/>
</dbReference>